<sequence>MDIIENNVTFVLPLKFGNYAEICMQQFADEDFKKLYKRGKFRKIDFVLSQFTGNQLFYKYKTKKVGVKSKPIYVNKDLKERIEKYTNEARQYY</sequence>
<proteinExistence type="predicted"/>
<reference evidence="1" key="1">
    <citation type="journal article" date="2021" name="Proc. Natl. Acad. Sci. U.S.A.">
        <title>A Catalog of Tens of Thousands of Viruses from Human Metagenomes Reveals Hidden Associations with Chronic Diseases.</title>
        <authorList>
            <person name="Tisza M.J."/>
            <person name="Buck C.B."/>
        </authorList>
    </citation>
    <scope>NUCLEOTIDE SEQUENCE</scope>
    <source>
        <strain evidence="1">CtYsL76</strain>
    </source>
</reference>
<protein>
    <submittedName>
        <fullName evidence="1">Uncharacterized protein</fullName>
    </submittedName>
</protein>
<organism evidence="1">
    <name type="scientific">CrAss-like virus sp. ctYsL76</name>
    <dbReference type="NCBI Taxonomy" id="2826826"/>
    <lineage>
        <taxon>Viruses</taxon>
        <taxon>Duplodnaviria</taxon>
        <taxon>Heunggongvirae</taxon>
        <taxon>Uroviricota</taxon>
        <taxon>Caudoviricetes</taxon>
        <taxon>Crassvirales</taxon>
    </lineage>
</organism>
<evidence type="ECO:0000313" key="1">
    <source>
        <dbReference type="EMBL" id="DAE20008.1"/>
    </source>
</evidence>
<name>A0A8S5QLQ0_9CAUD</name>
<dbReference type="EMBL" id="BK015689">
    <property type="protein sequence ID" value="DAE20008.1"/>
    <property type="molecule type" value="Genomic_DNA"/>
</dbReference>
<accession>A0A8S5QLQ0</accession>